<dbReference type="AlphaFoldDB" id="A0A563VJY6"/>
<dbReference type="InterPro" id="IPR006685">
    <property type="entry name" value="MscS_channel_2nd"/>
</dbReference>
<accession>A0A563VJY6</accession>
<dbReference type="Proteomes" id="UP000320055">
    <property type="component" value="Unassembled WGS sequence"/>
</dbReference>
<dbReference type="InterPro" id="IPR049278">
    <property type="entry name" value="MS_channel_C"/>
</dbReference>
<dbReference type="SUPFAM" id="SSF50182">
    <property type="entry name" value="Sm-like ribonucleoproteins"/>
    <property type="match status" value="1"/>
</dbReference>
<dbReference type="InterPro" id="IPR045276">
    <property type="entry name" value="YbiO_bact"/>
</dbReference>
<keyword evidence="3" id="KW-1003">Cell membrane</keyword>
<evidence type="ECO:0000256" key="4">
    <source>
        <dbReference type="ARBA" id="ARBA00022692"/>
    </source>
</evidence>
<feature type="domain" description="Mechanosensitive ion channel transmembrane helices 2/3" evidence="10">
    <location>
        <begin position="284"/>
        <end position="324"/>
    </location>
</feature>
<dbReference type="PANTHER" id="PTHR30460">
    <property type="entry name" value="MODERATE CONDUCTANCE MECHANOSENSITIVE CHANNEL YBIO"/>
    <property type="match status" value="1"/>
</dbReference>
<keyword evidence="6 7" id="KW-0472">Membrane</keyword>
<dbReference type="PANTHER" id="PTHR30460:SF0">
    <property type="entry name" value="MODERATE CONDUCTANCE MECHANOSENSITIVE CHANNEL YBIO"/>
    <property type="match status" value="1"/>
</dbReference>
<feature type="domain" description="Mechanosensitive ion channel MscS" evidence="8">
    <location>
        <begin position="327"/>
        <end position="389"/>
    </location>
</feature>
<evidence type="ECO:0000313" key="11">
    <source>
        <dbReference type="EMBL" id="VEP11738.1"/>
    </source>
</evidence>
<reference evidence="11 12" key="1">
    <citation type="submission" date="2019-01" db="EMBL/GenBank/DDBJ databases">
        <authorList>
            <person name="Brito A."/>
        </authorList>
    </citation>
    <scope>NUCLEOTIDE SEQUENCE [LARGE SCALE GENOMIC DNA]</scope>
    <source>
        <strain evidence="11">1</strain>
    </source>
</reference>
<dbReference type="Gene3D" id="1.10.287.1260">
    <property type="match status" value="1"/>
</dbReference>
<feature type="transmembrane region" description="Helical" evidence="7">
    <location>
        <begin position="283"/>
        <end position="302"/>
    </location>
</feature>
<keyword evidence="12" id="KW-1185">Reference proteome</keyword>
<feature type="transmembrane region" description="Helical" evidence="7">
    <location>
        <begin position="124"/>
        <end position="146"/>
    </location>
</feature>
<evidence type="ECO:0000256" key="6">
    <source>
        <dbReference type="ARBA" id="ARBA00023136"/>
    </source>
</evidence>
<evidence type="ECO:0000256" key="3">
    <source>
        <dbReference type="ARBA" id="ARBA00022475"/>
    </source>
</evidence>
<dbReference type="InterPro" id="IPR011014">
    <property type="entry name" value="MscS_channel_TM-2"/>
</dbReference>
<evidence type="ECO:0000256" key="7">
    <source>
        <dbReference type="SAM" id="Phobius"/>
    </source>
</evidence>
<dbReference type="Gene3D" id="2.30.30.60">
    <property type="match status" value="1"/>
</dbReference>
<keyword evidence="5 7" id="KW-1133">Transmembrane helix</keyword>
<dbReference type="FunFam" id="2.30.30.60:FF:000001">
    <property type="entry name" value="MscS Mechanosensitive ion channel"/>
    <property type="match status" value="1"/>
</dbReference>
<evidence type="ECO:0000313" key="12">
    <source>
        <dbReference type="Proteomes" id="UP000320055"/>
    </source>
</evidence>
<dbReference type="GO" id="GO:0008381">
    <property type="term" value="F:mechanosensitive monoatomic ion channel activity"/>
    <property type="evidence" value="ECO:0007669"/>
    <property type="project" value="InterPro"/>
</dbReference>
<evidence type="ECO:0000256" key="2">
    <source>
        <dbReference type="ARBA" id="ARBA00008017"/>
    </source>
</evidence>
<dbReference type="Gene3D" id="3.30.70.100">
    <property type="match status" value="1"/>
</dbReference>
<sequence>MTSCIRIDGRCVFTIVSPESDLAGRVNIIQTSLNDIKDNYLKQSDAQLDFNTPKENNERVVDVCINANSSQPCDDDNPSKQRLLTITQGIANFYGMTPESTANLIISRVEEKLLQAKQQRQSDYLIRQGIISVILLIAIPILGYLLRRWSRASYKAKQNLKSANDPIKSPFSTYLNQRKSWNIQDIKHRLLQISQVIIWPGGPLIILGLFPQTRTIQLIIITAIRLPLRVVLVAIGTYCIIRLIYSLINNLSSKIVRSQFVLSPRANKRLQLRINTISQVSKSVVAILLILIGFLFSLSAIGVNTAPFLAGAGIIGLALSFSSQSFIKDALNGFLIIFEDQYAVGDVISLNQVSGLVENINLRITQIRDAEGSLITIPNSEVRIVANLSSQWSRADINIPLSYDTNLEQALTVITYTATKMSQDNQWQQLILDEPQILGVEKFSDRGIIIRVWIRTEPLKQWEVSREFRRRLQIALTNAGIPLTPPQQLWLSKGMNGMVRDRKVAKDREIKKDSHN</sequence>
<gene>
    <name evidence="11" type="ORF">H1P_1160019</name>
</gene>
<dbReference type="InterPro" id="IPR010920">
    <property type="entry name" value="LSM_dom_sf"/>
</dbReference>
<dbReference type="InterPro" id="IPR023408">
    <property type="entry name" value="MscS_beta-dom_sf"/>
</dbReference>
<evidence type="ECO:0000256" key="5">
    <source>
        <dbReference type="ARBA" id="ARBA00022989"/>
    </source>
</evidence>
<feature type="domain" description="Mechanosensitive ion channel MscS C-terminal" evidence="9">
    <location>
        <begin position="396"/>
        <end position="482"/>
    </location>
</feature>
<dbReference type="SUPFAM" id="SSF82861">
    <property type="entry name" value="Mechanosensitive channel protein MscS (YggB), transmembrane region"/>
    <property type="match status" value="1"/>
</dbReference>
<name>A0A563VJY6_9CYAN</name>
<organism evidence="11 12">
    <name type="scientific">Hyella patelloides LEGE 07179</name>
    <dbReference type="NCBI Taxonomy" id="945734"/>
    <lineage>
        <taxon>Bacteria</taxon>
        <taxon>Bacillati</taxon>
        <taxon>Cyanobacteriota</taxon>
        <taxon>Cyanophyceae</taxon>
        <taxon>Pleurocapsales</taxon>
        <taxon>Hyellaceae</taxon>
        <taxon>Hyella</taxon>
    </lineage>
</organism>
<dbReference type="SUPFAM" id="SSF82689">
    <property type="entry name" value="Mechanosensitive channel protein MscS (YggB), C-terminal domain"/>
    <property type="match status" value="1"/>
</dbReference>
<dbReference type="Pfam" id="PF00924">
    <property type="entry name" value="MS_channel_2nd"/>
    <property type="match status" value="1"/>
</dbReference>
<comment type="similarity">
    <text evidence="2">Belongs to the MscS (TC 1.A.23) family.</text>
</comment>
<dbReference type="OrthoDB" id="9809206at2"/>
<dbReference type="InterPro" id="IPR049142">
    <property type="entry name" value="MS_channel_1st"/>
</dbReference>
<comment type="subcellular location">
    <subcellularLocation>
        <location evidence="1">Cell membrane</location>
        <topology evidence="1">Multi-pass membrane protein</topology>
    </subcellularLocation>
</comment>
<evidence type="ECO:0000256" key="1">
    <source>
        <dbReference type="ARBA" id="ARBA00004651"/>
    </source>
</evidence>
<dbReference type="InterPro" id="IPR011066">
    <property type="entry name" value="MscS_channel_C_sf"/>
</dbReference>
<evidence type="ECO:0000259" key="8">
    <source>
        <dbReference type="Pfam" id="PF00924"/>
    </source>
</evidence>
<evidence type="ECO:0000259" key="10">
    <source>
        <dbReference type="Pfam" id="PF21088"/>
    </source>
</evidence>
<proteinExistence type="inferred from homology"/>
<keyword evidence="4 7" id="KW-0812">Transmembrane</keyword>
<evidence type="ECO:0000259" key="9">
    <source>
        <dbReference type="Pfam" id="PF21082"/>
    </source>
</evidence>
<protein>
    <submittedName>
        <fullName evidence="11">MscS Mechanosensitive ion channel</fullName>
    </submittedName>
</protein>
<dbReference type="EMBL" id="CAACVJ010000020">
    <property type="protein sequence ID" value="VEP11738.1"/>
    <property type="molecule type" value="Genomic_DNA"/>
</dbReference>
<dbReference type="Pfam" id="PF21088">
    <property type="entry name" value="MS_channel_1st"/>
    <property type="match status" value="1"/>
</dbReference>
<feature type="transmembrane region" description="Helical" evidence="7">
    <location>
        <begin position="308"/>
        <end position="327"/>
    </location>
</feature>
<dbReference type="GO" id="GO:0005886">
    <property type="term" value="C:plasma membrane"/>
    <property type="evidence" value="ECO:0007669"/>
    <property type="project" value="UniProtKB-SubCell"/>
</dbReference>
<dbReference type="Pfam" id="PF21082">
    <property type="entry name" value="MS_channel_3rd"/>
    <property type="match status" value="1"/>
</dbReference>
<feature type="transmembrane region" description="Helical" evidence="7">
    <location>
        <begin position="190"/>
        <end position="210"/>
    </location>
</feature>
<feature type="transmembrane region" description="Helical" evidence="7">
    <location>
        <begin position="216"/>
        <end position="245"/>
    </location>
</feature>